<dbReference type="InterPro" id="IPR050410">
    <property type="entry name" value="CCR4/nocturin_mRNA_transcr"/>
</dbReference>
<dbReference type="Proteomes" id="UP000693672">
    <property type="component" value="Unassembled WGS sequence"/>
</dbReference>
<evidence type="ECO:0000313" key="3">
    <source>
        <dbReference type="EMBL" id="CAG7596902.1"/>
    </source>
</evidence>
<feature type="domain" description="Endonuclease/exonuclease/phosphatase" evidence="2">
    <location>
        <begin position="41"/>
        <end position="281"/>
    </location>
</feature>
<comment type="caution">
    <text evidence="3">The sequence shown here is derived from an EMBL/GenBank/DDBJ whole genome shotgun (WGS) entry which is preliminary data.</text>
</comment>
<sequence length="296" mass="32928">MRKRGLLLTVMLGITAVTGTAVSGCANDKAASAHVNPVRVMTFNLRTANAKDGHPWEKRWAAAKALVNQEKPDIIGTQEGIRTQLNDLEVGLPDYKWIGVGRDAGNQGEYMAIFYNKTRMKPLQQSHFWLSDTPEVPGSKSWGNNYVRMVTWVQFEDLTSGAKLYVVNTHLDHQFETARQRSAELIVKKLEAFEPNVPVFLTGDFNAPVGSAPYKYFTANGGMKDAVQEAGERVNNATGTFHNYKGGGTETIDWILYRGDVKVKRSEKVTFQLNGEYPSDHYPVMADVVLNKQAAQ</sequence>
<dbReference type="EMBL" id="CAJVAS010000001">
    <property type="protein sequence ID" value="CAG7596902.1"/>
    <property type="molecule type" value="Genomic_DNA"/>
</dbReference>
<feature type="chain" id="PRO_5039631297" description="Endonuclease/exonuclease/phosphatase domain-containing protein" evidence="1">
    <location>
        <begin position="22"/>
        <end position="296"/>
    </location>
</feature>
<accession>A0A916JRB5</accession>
<dbReference type="AlphaFoldDB" id="A0A916JRB5"/>
<evidence type="ECO:0000259" key="2">
    <source>
        <dbReference type="Pfam" id="PF03372"/>
    </source>
</evidence>
<gene>
    <name evidence="3" type="ORF">PAESOLCIP111_00104</name>
</gene>
<name>A0A916JRB5_9BACL</name>
<reference evidence="3" key="1">
    <citation type="submission" date="2021-06" db="EMBL/GenBank/DDBJ databases">
        <authorList>
            <person name="Criscuolo A."/>
        </authorList>
    </citation>
    <scope>NUCLEOTIDE SEQUENCE</scope>
    <source>
        <strain evidence="3">CIP111600</strain>
    </source>
</reference>
<evidence type="ECO:0000313" key="4">
    <source>
        <dbReference type="Proteomes" id="UP000693672"/>
    </source>
</evidence>
<dbReference type="PANTHER" id="PTHR12121:SF36">
    <property type="entry name" value="ENDONUCLEASE_EXONUCLEASE_PHOSPHATASE DOMAIN-CONTAINING PROTEIN"/>
    <property type="match status" value="1"/>
</dbReference>
<dbReference type="PANTHER" id="PTHR12121">
    <property type="entry name" value="CARBON CATABOLITE REPRESSOR PROTEIN 4"/>
    <property type="match status" value="1"/>
</dbReference>
<dbReference type="GO" id="GO:0000175">
    <property type="term" value="F:3'-5'-RNA exonuclease activity"/>
    <property type="evidence" value="ECO:0007669"/>
    <property type="project" value="TreeGrafter"/>
</dbReference>
<dbReference type="RefSeq" id="WP_218089939.1">
    <property type="nucleotide sequence ID" value="NZ_CAJVAS010000001.1"/>
</dbReference>
<keyword evidence="4" id="KW-1185">Reference proteome</keyword>
<organism evidence="3 4">
    <name type="scientific">Paenibacillus solanacearum</name>
    <dbReference type="NCBI Taxonomy" id="2048548"/>
    <lineage>
        <taxon>Bacteria</taxon>
        <taxon>Bacillati</taxon>
        <taxon>Bacillota</taxon>
        <taxon>Bacilli</taxon>
        <taxon>Bacillales</taxon>
        <taxon>Paenibacillaceae</taxon>
        <taxon>Paenibacillus</taxon>
    </lineage>
</organism>
<dbReference type="InterPro" id="IPR005135">
    <property type="entry name" value="Endo/exonuclease/phosphatase"/>
</dbReference>
<dbReference type="Pfam" id="PF03372">
    <property type="entry name" value="Exo_endo_phos"/>
    <property type="match status" value="1"/>
</dbReference>
<evidence type="ECO:0000256" key="1">
    <source>
        <dbReference type="SAM" id="SignalP"/>
    </source>
</evidence>
<dbReference type="CDD" id="cd09083">
    <property type="entry name" value="EEP-1"/>
    <property type="match status" value="1"/>
</dbReference>
<feature type="signal peptide" evidence="1">
    <location>
        <begin position="1"/>
        <end position="21"/>
    </location>
</feature>
<proteinExistence type="predicted"/>
<keyword evidence="1" id="KW-0732">Signal</keyword>
<dbReference type="PROSITE" id="PS51257">
    <property type="entry name" value="PROKAR_LIPOPROTEIN"/>
    <property type="match status" value="1"/>
</dbReference>
<protein>
    <recommendedName>
        <fullName evidence="2">Endonuclease/exonuclease/phosphatase domain-containing protein</fullName>
    </recommendedName>
</protein>